<dbReference type="FunFam" id="3.20.20.70:FF:000096">
    <property type="entry name" value="Thiamine-phosphate synthase"/>
    <property type="match status" value="1"/>
</dbReference>
<feature type="binding site" evidence="9">
    <location>
        <begin position="36"/>
        <end position="40"/>
    </location>
    <ligand>
        <name>4-amino-2-methyl-5-(diphosphooxymethyl)pyrimidine</name>
        <dbReference type="ChEBI" id="CHEBI:57841"/>
    </ligand>
</feature>
<dbReference type="OrthoDB" id="9812206at2"/>
<dbReference type="InterPro" id="IPR034291">
    <property type="entry name" value="TMP_synthase"/>
</dbReference>
<comment type="catalytic activity">
    <reaction evidence="8 9 10">
        <text>2-[(2R,5Z)-2-carboxy-4-methylthiazol-5(2H)-ylidene]ethyl phosphate + 4-amino-2-methyl-5-(diphosphooxymethyl)pyrimidine + 2 H(+) = thiamine phosphate + CO2 + diphosphate</text>
        <dbReference type="Rhea" id="RHEA:47844"/>
        <dbReference type="ChEBI" id="CHEBI:15378"/>
        <dbReference type="ChEBI" id="CHEBI:16526"/>
        <dbReference type="ChEBI" id="CHEBI:33019"/>
        <dbReference type="ChEBI" id="CHEBI:37575"/>
        <dbReference type="ChEBI" id="CHEBI:57841"/>
        <dbReference type="ChEBI" id="CHEBI:62899"/>
        <dbReference type="EC" id="2.5.1.3"/>
    </reaction>
</comment>
<feature type="binding site" evidence="9">
    <location>
        <position position="163"/>
    </location>
    <ligand>
        <name>2-[(2R,5Z)-2-carboxy-4-methylthiazol-5(2H)-ylidene]ethyl phosphate</name>
        <dbReference type="ChEBI" id="CHEBI:62899"/>
    </ligand>
</feature>
<dbReference type="RefSeq" id="WP_151572464.1">
    <property type="nucleotide sequence ID" value="NZ_WBOT01000001.1"/>
</dbReference>
<gene>
    <name evidence="9 13" type="primary">thiE</name>
    <name evidence="13" type="ORF">F7732_04620</name>
</gene>
<keyword evidence="2 9" id="KW-0808">Transferase</keyword>
<feature type="binding site" evidence="9">
    <location>
        <position position="136"/>
    </location>
    <ligand>
        <name>4-amino-2-methyl-5-(diphosphooxymethyl)pyrimidine</name>
        <dbReference type="ChEBI" id="CHEBI:57841"/>
    </ligand>
</feature>
<dbReference type="Pfam" id="PF02581">
    <property type="entry name" value="TMP-TENI"/>
    <property type="match status" value="1"/>
</dbReference>
<dbReference type="InterPro" id="IPR013785">
    <property type="entry name" value="Aldolase_TIM"/>
</dbReference>
<dbReference type="InterPro" id="IPR022998">
    <property type="entry name" value="ThiamineP_synth_TenI"/>
</dbReference>
<dbReference type="InterPro" id="IPR036206">
    <property type="entry name" value="ThiamineP_synth_sf"/>
</dbReference>
<feature type="binding site" evidence="9">
    <location>
        <position position="69"/>
    </location>
    <ligand>
        <name>Mg(2+)</name>
        <dbReference type="ChEBI" id="CHEBI:18420"/>
    </ligand>
</feature>
<name>A0A7V7RQW6_9BACI</name>
<organism evidence="13 14">
    <name type="scientific">Bacillus mesophilum</name>
    <dbReference type="NCBI Taxonomy" id="1071718"/>
    <lineage>
        <taxon>Bacteria</taxon>
        <taxon>Bacillati</taxon>
        <taxon>Bacillota</taxon>
        <taxon>Bacilli</taxon>
        <taxon>Bacillales</taxon>
        <taxon>Bacillaceae</taxon>
        <taxon>Bacillus</taxon>
    </lineage>
</organism>
<sequence>MKMDYSVYLVTEESRDLKELLFIVEEAVKGGATIVQLREKTSEGKLFFEKALELKRLLDQYDVPLIINDRVDVALAVHAAGVHVGQSDIPLKAIRAIVPDSMVVGVSVSNPEEAQAAQRDGADYVGVGAAFPTASKGNATVLPPGMLEKTVQSVTIPAVAIGGIHLGNITQLNHIDLAGAAIVSAIMNAPSPREAAEQFRELLLGRKGSKAETI</sequence>
<evidence type="ECO:0000313" key="14">
    <source>
        <dbReference type="Proteomes" id="UP000441354"/>
    </source>
</evidence>
<evidence type="ECO:0000256" key="11">
    <source>
        <dbReference type="RuleBase" id="RU004253"/>
    </source>
</evidence>
<evidence type="ECO:0000256" key="7">
    <source>
        <dbReference type="ARBA" id="ARBA00047851"/>
    </source>
</evidence>
<dbReference type="NCBIfam" id="TIGR00693">
    <property type="entry name" value="thiE"/>
    <property type="match status" value="1"/>
</dbReference>
<evidence type="ECO:0000256" key="9">
    <source>
        <dbReference type="HAMAP-Rule" id="MF_00097"/>
    </source>
</evidence>
<accession>A0A7V7RQW6</accession>
<comment type="cofactor">
    <cofactor evidence="9">
        <name>Mg(2+)</name>
        <dbReference type="ChEBI" id="CHEBI:18420"/>
    </cofactor>
    <text evidence="9">Binds 1 Mg(2+) ion per subunit.</text>
</comment>
<evidence type="ECO:0000256" key="10">
    <source>
        <dbReference type="RuleBase" id="RU003826"/>
    </source>
</evidence>
<keyword evidence="14" id="KW-1185">Reference proteome</keyword>
<comment type="caution">
    <text evidence="13">The sequence shown here is derived from an EMBL/GenBank/DDBJ whole genome shotgun (WGS) entry which is preliminary data.</text>
</comment>
<comment type="catalytic activity">
    <reaction evidence="6 9 10">
        <text>4-methyl-5-(2-phosphooxyethyl)-thiazole + 4-amino-2-methyl-5-(diphosphooxymethyl)pyrimidine + H(+) = thiamine phosphate + diphosphate</text>
        <dbReference type="Rhea" id="RHEA:22328"/>
        <dbReference type="ChEBI" id="CHEBI:15378"/>
        <dbReference type="ChEBI" id="CHEBI:33019"/>
        <dbReference type="ChEBI" id="CHEBI:37575"/>
        <dbReference type="ChEBI" id="CHEBI:57841"/>
        <dbReference type="ChEBI" id="CHEBI:58296"/>
        <dbReference type="EC" id="2.5.1.3"/>
    </reaction>
</comment>
<keyword evidence="4 9" id="KW-0460">Magnesium</keyword>
<evidence type="ECO:0000313" key="13">
    <source>
        <dbReference type="EMBL" id="KAB2335848.1"/>
    </source>
</evidence>
<dbReference type="GO" id="GO:0000287">
    <property type="term" value="F:magnesium ion binding"/>
    <property type="evidence" value="ECO:0007669"/>
    <property type="project" value="UniProtKB-UniRule"/>
</dbReference>
<dbReference type="PANTHER" id="PTHR20857">
    <property type="entry name" value="THIAMINE-PHOSPHATE PYROPHOSPHORYLASE"/>
    <property type="match status" value="1"/>
</dbReference>
<dbReference type="SUPFAM" id="SSF51391">
    <property type="entry name" value="Thiamin phosphate synthase"/>
    <property type="match status" value="1"/>
</dbReference>
<dbReference type="GO" id="GO:0005737">
    <property type="term" value="C:cytoplasm"/>
    <property type="evidence" value="ECO:0007669"/>
    <property type="project" value="TreeGrafter"/>
</dbReference>
<dbReference type="AlphaFoldDB" id="A0A7V7RQW6"/>
<reference evidence="13 14" key="1">
    <citation type="journal article" date="2014" name="Arch. Microbiol.">
        <title>Bacillus mesophilum sp. nov., strain IITR-54T, a novel 4-chlorobiphenyl dechlorinating bacterium.</title>
        <authorList>
            <person name="Manickam N."/>
            <person name="Singh N.K."/>
            <person name="Bajaj A."/>
            <person name="Kumar R.M."/>
            <person name="Kaur G."/>
            <person name="Kaur N."/>
            <person name="Bala M."/>
            <person name="Kumar A."/>
            <person name="Mayilraj S."/>
        </authorList>
    </citation>
    <scope>NUCLEOTIDE SEQUENCE [LARGE SCALE GENOMIC DNA]</scope>
    <source>
        <strain evidence="13 14">IITR-54</strain>
    </source>
</reference>
<keyword evidence="3 9" id="KW-0479">Metal-binding</keyword>
<evidence type="ECO:0000256" key="6">
    <source>
        <dbReference type="ARBA" id="ARBA00047334"/>
    </source>
</evidence>
<evidence type="ECO:0000256" key="4">
    <source>
        <dbReference type="ARBA" id="ARBA00022842"/>
    </source>
</evidence>
<comment type="function">
    <text evidence="9">Condenses 4-methyl-5-(beta-hydroxyethyl)thiazole monophosphate (THZ-P) and 2-methyl-4-amino-5-hydroxymethyl pyrimidine pyrophosphate (HMP-PP) to form thiamine monophosphate (TMP).</text>
</comment>
<feature type="binding site" evidence="9">
    <location>
        <begin position="183"/>
        <end position="184"/>
    </location>
    <ligand>
        <name>2-[(2R,5Z)-2-carboxy-4-methylthiazol-5(2H)-ylidene]ethyl phosphate</name>
        <dbReference type="ChEBI" id="CHEBI:62899"/>
    </ligand>
</feature>
<dbReference type="EC" id="2.5.1.3" evidence="9"/>
<dbReference type="UniPathway" id="UPA00060">
    <property type="reaction ID" value="UER00141"/>
</dbReference>
<dbReference type="Proteomes" id="UP000441354">
    <property type="component" value="Unassembled WGS sequence"/>
</dbReference>
<dbReference type="EMBL" id="WBOT01000001">
    <property type="protein sequence ID" value="KAB2335848.1"/>
    <property type="molecule type" value="Genomic_DNA"/>
</dbReference>
<comment type="similarity">
    <text evidence="9 10">Belongs to the thiamine-phosphate synthase family.</text>
</comment>
<dbReference type="CDD" id="cd00564">
    <property type="entry name" value="TMP_TenI"/>
    <property type="match status" value="1"/>
</dbReference>
<dbReference type="Gene3D" id="3.20.20.70">
    <property type="entry name" value="Aldolase class I"/>
    <property type="match status" value="1"/>
</dbReference>
<comment type="catalytic activity">
    <reaction evidence="7 9 10">
        <text>2-(2-carboxy-4-methylthiazol-5-yl)ethyl phosphate + 4-amino-2-methyl-5-(diphosphooxymethyl)pyrimidine + 2 H(+) = thiamine phosphate + CO2 + diphosphate</text>
        <dbReference type="Rhea" id="RHEA:47848"/>
        <dbReference type="ChEBI" id="CHEBI:15378"/>
        <dbReference type="ChEBI" id="CHEBI:16526"/>
        <dbReference type="ChEBI" id="CHEBI:33019"/>
        <dbReference type="ChEBI" id="CHEBI:37575"/>
        <dbReference type="ChEBI" id="CHEBI:57841"/>
        <dbReference type="ChEBI" id="CHEBI:62890"/>
        <dbReference type="EC" id="2.5.1.3"/>
    </reaction>
</comment>
<evidence type="ECO:0000256" key="8">
    <source>
        <dbReference type="ARBA" id="ARBA00047883"/>
    </source>
</evidence>
<keyword evidence="5 9" id="KW-0784">Thiamine biosynthesis</keyword>
<proteinExistence type="inferred from homology"/>
<dbReference type="PANTHER" id="PTHR20857:SF23">
    <property type="entry name" value="THIAMINE BIOSYNTHETIC BIFUNCTIONAL ENZYME"/>
    <property type="match status" value="1"/>
</dbReference>
<protein>
    <recommendedName>
        <fullName evidence="9">Thiamine-phosphate synthase</fullName>
        <shortName evidence="9">TP synthase</shortName>
        <shortName evidence="9">TPS</shortName>
        <ecNumber evidence="9">2.5.1.3</ecNumber>
    </recommendedName>
    <alternativeName>
        <fullName evidence="9">Thiamine-phosphate pyrophosphorylase</fullName>
        <shortName evidence="9">TMP pyrophosphorylase</shortName>
        <shortName evidence="9">TMP-PPase</shortName>
    </alternativeName>
</protein>
<evidence type="ECO:0000256" key="3">
    <source>
        <dbReference type="ARBA" id="ARBA00022723"/>
    </source>
</evidence>
<dbReference type="GO" id="GO:0009228">
    <property type="term" value="P:thiamine biosynthetic process"/>
    <property type="evidence" value="ECO:0007669"/>
    <property type="project" value="UniProtKB-KW"/>
</dbReference>
<feature type="domain" description="Thiamine phosphate synthase/TenI" evidence="12">
    <location>
        <begin position="7"/>
        <end position="186"/>
    </location>
</feature>
<dbReference type="GO" id="GO:0009229">
    <property type="term" value="P:thiamine diphosphate biosynthetic process"/>
    <property type="evidence" value="ECO:0007669"/>
    <property type="project" value="UniProtKB-UniRule"/>
</dbReference>
<feature type="binding site" evidence="9">
    <location>
        <position position="107"/>
    </location>
    <ligand>
        <name>4-amino-2-methyl-5-(diphosphooxymethyl)pyrimidine</name>
        <dbReference type="ChEBI" id="CHEBI:57841"/>
    </ligand>
</feature>
<dbReference type="HAMAP" id="MF_00097">
    <property type="entry name" value="TMP_synthase"/>
    <property type="match status" value="1"/>
</dbReference>
<feature type="binding site" evidence="9">
    <location>
        <position position="88"/>
    </location>
    <ligand>
        <name>Mg(2+)</name>
        <dbReference type="ChEBI" id="CHEBI:18420"/>
    </ligand>
</feature>
<feature type="binding site" evidence="9">
    <location>
        <position position="68"/>
    </location>
    <ligand>
        <name>4-amino-2-methyl-5-(diphosphooxymethyl)pyrimidine</name>
        <dbReference type="ChEBI" id="CHEBI:57841"/>
    </ligand>
</feature>
<evidence type="ECO:0000256" key="1">
    <source>
        <dbReference type="ARBA" id="ARBA00005165"/>
    </source>
</evidence>
<evidence type="ECO:0000256" key="2">
    <source>
        <dbReference type="ARBA" id="ARBA00022679"/>
    </source>
</evidence>
<evidence type="ECO:0000256" key="5">
    <source>
        <dbReference type="ARBA" id="ARBA00022977"/>
    </source>
</evidence>
<comment type="pathway">
    <text evidence="1 9 11">Cofactor biosynthesis; thiamine diphosphate biosynthesis; thiamine phosphate from 4-amino-2-methyl-5-diphosphomethylpyrimidine and 4-methyl-5-(2-phosphoethyl)-thiazole: step 1/1.</text>
</comment>
<evidence type="ECO:0000259" key="12">
    <source>
        <dbReference type="Pfam" id="PF02581"/>
    </source>
</evidence>
<dbReference type="GO" id="GO:0004789">
    <property type="term" value="F:thiamine-phosphate diphosphorylase activity"/>
    <property type="evidence" value="ECO:0007669"/>
    <property type="project" value="UniProtKB-UniRule"/>
</dbReference>
<feature type="binding site" evidence="9">
    <location>
        <begin position="133"/>
        <end position="135"/>
    </location>
    <ligand>
        <name>2-[(2R,5Z)-2-carboxy-4-methylthiazol-5(2H)-ylidene]ethyl phosphate</name>
        <dbReference type="ChEBI" id="CHEBI:62899"/>
    </ligand>
</feature>